<dbReference type="EMBL" id="JBHMBW010000104">
    <property type="protein sequence ID" value="MFB9631291.1"/>
    <property type="molecule type" value="Genomic_DNA"/>
</dbReference>
<sequence>MDRSTLTAAARYFPLVGWARPAYPRLSDRVAEIAGIADAAGRPGADRLHEGAHALNKAALLASDCGMPDLARDLCWQHINIYRQACHPLTARQARYMLEPVHNLARLQIRADAGKPAMRLLDAMYQAVMTSTDLLIEGHTLPLASLTGGRDERHKLREWAWRQYVADGIRTLALAGRWDEAVTHARAHKGVGDHLMEGRQAVIVAHCLRGATRAAHDVLGESTITEPWERQVAACLRVMCADPDTAASQYVRSMVELFLSAKPAPDFMVFRARLGLTVATIASSSHPHTADQVHAQVAAEVIESGNGYAARDVLTNPRPLAGVSEAHRRALTGIVAASGLRAGTIPAPLLDTLTTSVKTAGEMLASAVRSS</sequence>
<reference evidence="1 2" key="1">
    <citation type="submission" date="2024-09" db="EMBL/GenBank/DDBJ databases">
        <authorList>
            <person name="Sun Q."/>
            <person name="Mori K."/>
        </authorList>
    </citation>
    <scope>NUCLEOTIDE SEQUENCE [LARGE SCALE GENOMIC DNA]</scope>
    <source>
        <strain evidence="1 2">JCM 3143</strain>
    </source>
</reference>
<dbReference type="Proteomes" id="UP001589532">
    <property type="component" value="Unassembled WGS sequence"/>
</dbReference>
<keyword evidence="2" id="KW-1185">Reference proteome</keyword>
<protein>
    <recommendedName>
        <fullName evidence="3">XRE family transcriptional regulator</fullName>
    </recommendedName>
</protein>
<dbReference type="RefSeq" id="WP_344999836.1">
    <property type="nucleotide sequence ID" value="NZ_BAAAXV010000009.1"/>
</dbReference>
<comment type="caution">
    <text evidence="1">The sequence shown here is derived from an EMBL/GenBank/DDBJ whole genome shotgun (WGS) entry which is preliminary data.</text>
</comment>
<organism evidence="1 2">
    <name type="scientific">Nonomuraea helvata</name>
    <dbReference type="NCBI Taxonomy" id="37484"/>
    <lineage>
        <taxon>Bacteria</taxon>
        <taxon>Bacillati</taxon>
        <taxon>Actinomycetota</taxon>
        <taxon>Actinomycetes</taxon>
        <taxon>Streptosporangiales</taxon>
        <taxon>Streptosporangiaceae</taxon>
        <taxon>Nonomuraea</taxon>
    </lineage>
</organism>
<proteinExistence type="predicted"/>
<gene>
    <name evidence="1" type="ORF">ACFFSA_50240</name>
</gene>
<accession>A0ABV5SHY1</accession>
<evidence type="ECO:0008006" key="3">
    <source>
        <dbReference type="Google" id="ProtNLM"/>
    </source>
</evidence>
<evidence type="ECO:0000313" key="2">
    <source>
        <dbReference type="Proteomes" id="UP001589532"/>
    </source>
</evidence>
<evidence type="ECO:0000313" key="1">
    <source>
        <dbReference type="EMBL" id="MFB9631291.1"/>
    </source>
</evidence>
<name>A0ABV5SHY1_9ACTN</name>